<dbReference type="Proteomes" id="UP001142489">
    <property type="component" value="Unassembled WGS sequence"/>
</dbReference>
<comment type="caution">
    <text evidence="2">The sequence shown here is derived from an EMBL/GenBank/DDBJ whole genome shotgun (WGS) entry which is preliminary data.</text>
</comment>
<evidence type="ECO:0000256" key="1">
    <source>
        <dbReference type="SAM" id="Phobius"/>
    </source>
</evidence>
<accession>A0A9Q0XC29</accession>
<evidence type="ECO:0000313" key="2">
    <source>
        <dbReference type="EMBL" id="KAJ7307618.1"/>
    </source>
</evidence>
<protein>
    <submittedName>
        <fullName evidence="2">Uncharacterized protein</fullName>
    </submittedName>
</protein>
<gene>
    <name evidence="2" type="ORF">JRQ81_009669</name>
</gene>
<name>A0A9Q0XC29_9SAUR</name>
<organism evidence="2 3">
    <name type="scientific">Phrynocephalus forsythii</name>
    <dbReference type="NCBI Taxonomy" id="171643"/>
    <lineage>
        <taxon>Eukaryota</taxon>
        <taxon>Metazoa</taxon>
        <taxon>Chordata</taxon>
        <taxon>Craniata</taxon>
        <taxon>Vertebrata</taxon>
        <taxon>Euteleostomi</taxon>
        <taxon>Lepidosauria</taxon>
        <taxon>Squamata</taxon>
        <taxon>Bifurcata</taxon>
        <taxon>Unidentata</taxon>
        <taxon>Episquamata</taxon>
        <taxon>Toxicofera</taxon>
        <taxon>Iguania</taxon>
        <taxon>Acrodonta</taxon>
        <taxon>Agamidae</taxon>
        <taxon>Agaminae</taxon>
        <taxon>Phrynocephalus</taxon>
    </lineage>
</organism>
<keyword evidence="1" id="KW-1133">Transmembrane helix</keyword>
<keyword evidence="1" id="KW-0812">Transmembrane</keyword>
<sequence length="79" mass="9096">MALSYRTKGILGFFGWLGLGVGVLLGLSWTEDSRKEKFMEYYKTHPDELARLQEENARLMEILKKAARVNEDKSESSKK</sequence>
<feature type="transmembrane region" description="Helical" evidence="1">
    <location>
        <begin position="12"/>
        <end position="30"/>
    </location>
</feature>
<reference evidence="2" key="1">
    <citation type="journal article" date="2023" name="DNA Res.">
        <title>Chromosome-level genome assembly of Phrynocephalus forsythii using third-generation DNA sequencing and Hi-C analysis.</title>
        <authorList>
            <person name="Qi Y."/>
            <person name="Zhao W."/>
            <person name="Zhao Y."/>
            <person name="Niu C."/>
            <person name="Cao S."/>
            <person name="Zhang Y."/>
        </authorList>
    </citation>
    <scope>NUCLEOTIDE SEQUENCE</scope>
    <source>
        <tissue evidence="2">Muscle</tissue>
    </source>
</reference>
<evidence type="ECO:0000313" key="3">
    <source>
        <dbReference type="Proteomes" id="UP001142489"/>
    </source>
</evidence>
<dbReference type="EMBL" id="JAPFRF010000019">
    <property type="protein sequence ID" value="KAJ7307618.1"/>
    <property type="molecule type" value="Genomic_DNA"/>
</dbReference>
<keyword evidence="3" id="KW-1185">Reference proteome</keyword>
<keyword evidence="1" id="KW-0472">Membrane</keyword>
<dbReference type="AlphaFoldDB" id="A0A9Q0XC29"/>
<proteinExistence type="predicted"/>